<organism evidence="2 3">
    <name type="scientific">Saitozyma podzolica</name>
    <dbReference type="NCBI Taxonomy" id="1890683"/>
    <lineage>
        <taxon>Eukaryota</taxon>
        <taxon>Fungi</taxon>
        <taxon>Dikarya</taxon>
        <taxon>Basidiomycota</taxon>
        <taxon>Agaricomycotina</taxon>
        <taxon>Tremellomycetes</taxon>
        <taxon>Tremellales</taxon>
        <taxon>Trimorphomycetaceae</taxon>
        <taxon>Saitozyma</taxon>
    </lineage>
</organism>
<dbReference type="EMBL" id="RSCD01000022">
    <property type="protein sequence ID" value="RSH84061.1"/>
    <property type="molecule type" value="Genomic_DNA"/>
</dbReference>
<sequence>MPETVTILMEMRRRRSAESLKTGEETNNTSKSTASASGGKTSGDETSNDKSSSSSDAPKDQTSTPSEGKKD</sequence>
<gene>
    <name evidence="2" type="ORF">EHS25_005306</name>
</gene>
<evidence type="ECO:0000313" key="2">
    <source>
        <dbReference type="EMBL" id="RSH84061.1"/>
    </source>
</evidence>
<reference evidence="2 3" key="1">
    <citation type="submission" date="2018-11" db="EMBL/GenBank/DDBJ databases">
        <title>Genome sequence of Saitozyma podzolica DSM 27192.</title>
        <authorList>
            <person name="Aliyu H."/>
            <person name="Gorte O."/>
            <person name="Ochsenreither K."/>
        </authorList>
    </citation>
    <scope>NUCLEOTIDE SEQUENCE [LARGE SCALE GENOMIC DNA]</scope>
    <source>
        <strain evidence="2 3">DSM 27192</strain>
    </source>
</reference>
<feature type="compositionally biased region" description="Low complexity" evidence="1">
    <location>
        <begin position="26"/>
        <end position="39"/>
    </location>
</feature>
<proteinExistence type="predicted"/>
<dbReference type="Proteomes" id="UP000279259">
    <property type="component" value="Unassembled WGS sequence"/>
</dbReference>
<evidence type="ECO:0000256" key="1">
    <source>
        <dbReference type="SAM" id="MobiDB-lite"/>
    </source>
</evidence>
<evidence type="ECO:0000313" key="3">
    <source>
        <dbReference type="Proteomes" id="UP000279259"/>
    </source>
</evidence>
<name>A0A427XZ07_9TREE</name>
<protein>
    <submittedName>
        <fullName evidence="2">Uncharacterized protein</fullName>
    </submittedName>
</protein>
<feature type="region of interest" description="Disordered" evidence="1">
    <location>
        <begin position="1"/>
        <end position="71"/>
    </location>
</feature>
<accession>A0A427XZ07</accession>
<keyword evidence="3" id="KW-1185">Reference proteome</keyword>
<feature type="compositionally biased region" description="Low complexity" evidence="1">
    <location>
        <begin position="49"/>
        <end position="63"/>
    </location>
</feature>
<dbReference type="AlphaFoldDB" id="A0A427XZ07"/>
<comment type="caution">
    <text evidence="2">The sequence shown here is derived from an EMBL/GenBank/DDBJ whole genome shotgun (WGS) entry which is preliminary data.</text>
</comment>